<feature type="region of interest" description="Disordered" evidence="1">
    <location>
        <begin position="161"/>
        <end position="188"/>
    </location>
</feature>
<sequence length="188" mass="19452">MRTARSATSPRTSPWPFDGPEPGASALAGFGLWILAGVPLVAALVVMVAVSVSNRVEAPEQTVYPGVRTLHVTTDHGDIEVVGADVTEVRVARRHHGDAPRVESSGGGSLTIGLVCDEGFVCTPIRDTPRDHTDYAFVVPAGIDVTVHSRNGDVVLRGLTGRVDTHPGNGTITRSGGAADTGSTPGGR</sequence>
<organism evidence="3 4">
    <name type="scientific">Streptosporangium fragile</name>
    <dbReference type="NCBI Taxonomy" id="46186"/>
    <lineage>
        <taxon>Bacteria</taxon>
        <taxon>Bacillati</taxon>
        <taxon>Actinomycetota</taxon>
        <taxon>Actinomycetes</taxon>
        <taxon>Streptosporangiales</taxon>
        <taxon>Streptosporangiaceae</taxon>
        <taxon>Streptosporangium</taxon>
    </lineage>
</organism>
<dbReference type="Proteomes" id="UP001500831">
    <property type="component" value="Unassembled WGS sequence"/>
</dbReference>
<feature type="region of interest" description="Disordered" evidence="1">
    <location>
        <begin position="1"/>
        <end position="20"/>
    </location>
</feature>
<keyword evidence="2" id="KW-1133">Transmembrane helix</keyword>
<evidence type="ECO:0000313" key="4">
    <source>
        <dbReference type="Proteomes" id="UP001500831"/>
    </source>
</evidence>
<dbReference type="RefSeq" id="WP_344981661.1">
    <property type="nucleotide sequence ID" value="NZ_BAAAVI010000101.1"/>
</dbReference>
<evidence type="ECO:0000313" key="3">
    <source>
        <dbReference type="EMBL" id="GAA2909875.1"/>
    </source>
</evidence>
<reference evidence="3 4" key="1">
    <citation type="journal article" date="2019" name="Int. J. Syst. Evol. Microbiol.">
        <title>The Global Catalogue of Microorganisms (GCM) 10K type strain sequencing project: providing services to taxonomists for standard genome sequencing and annotation.</title>
        <authorList>
            <consortium name="The Broad Institute Genomics Platform"/>
            <consortium name="The Broad Institute Genome Sequencing Center for Infectious Disease"/>
            <person name="Wu L."/>
            <person name="Ma J."/>
        </authorList>
    </citation>
    <scope>NUCLEOTIDE SEQUENCE [LARGE SCALE GENOMIC DNA]</scope>
    <source>
        <strain evidence="3 4">JCM 6242</strain>
    </source>
</reference>
<keyword evidence="2" id="KW-0472">Membrane</keyword>
<evidence type="ECO:0008006" key="5">
    <source>
        <dbReference type="Google" id="ProtNLM"/>
    </source>
</evidence>
<feature type="compositionally biased region" description="Polar residues" evidence="1">
    <location>
        <begin position="1"/>
        <end position="12"/>
    </location>
</feature>
<keyword evidence="4" id="KW-1185">Reference proteome</keyword>
<evidence type="ECO:0000256" key="2">
    <source>
        <dbReference type="SAM" id="Phobius"/>
    </source>
</evidence>
<accession>A0ABN3WC61</accession>
<comment type="caution">
    <text evidence="3">The sequence shown here is derived from an EMBL/GenBank/DDBJ whole genome shotgun (WGS) entry which is preliminary data.</text>
</comment>
<gene>
    <name evidence="3" type="ORF">GCM10010517_76330</name>
</gene>
<protein>
    <recommendedName>
        <fullName evidence="5">Adhesin domain-containing protein</fullName>
    </recommendedName>
</protein>
<dbReference type="EMBL" id="BAAAVI010000101">
    <property type="protein sequence ID" value="GAA2909875.1"/>
    <property type="molecule type" value="Genomic_DNA"/>
</dbReference>
<proteinExistence type="predicted"/>
<keyword evidence="2" id="KW-0812">Transmembrane</keyword>
<name>A0ABN3WC61_9ACTN</name>
<feature type="transmembrane region" description="Helical" evidence="2">
    <location>
        <begin position="30"/>
        <end position="52"/>
    </location>
</feature>
<evidence type="ECO:0000256" key="1">
    <source>
        <dbReference type="SAM" id="MobiDB-lite"/>
    </source>
</evidence>